<dbReference type="GO" id="GO:0016887">
    <property type="term" value="F:ATP hydrolysis activity"/>
    <property type="evidence" value="ECO:0007669"/>
    <property type="project" value="InterPro"/>
</dbReference>
<dbReference type="InterPro" id="IPR027417">
    <property type="entry name" value="P-loop_NTPase"/>
</dbReference>
<protein>
    <recommendedName>
        <fullName evidence="2">Rad50/SbcC-type AAA domain-containing protein</fullName>
    </recommendedName>
</protein>
<dbReference type="EMBL" id="ATHJ01000127">
    <property type="protein sequence ID" value="EPR33282.1"/>
    <property type="molecule type" value="Genomic_DNA"/>
</dbReference>
<evidence type="ECO:0000313" key="3">
    <source>
        <dbReference type="EMBL" id="EPR33282.1"/>
    </source>
</evidence>
<dbReference type="Pfam" id="PF13476">
    <property type="entry name" value="AAA_23"/>
    <property type="match status" value="1"/>
</dbReference>
<accession>S7T818</accession>
<dbReference type="SUPFAM" id="SSF75712">
    <property type="entry name" value="Rad50 coiled-coil Zn hook"/>
    <property type="match status" value="1"/>
</dbReference>
<keyword evidence="1" id="KW-0175">Coiled coil</keyword>
<reference evidence="3 4" key="1">
    <citation type="journal article" date="2013" name="Genome Announc.">
        <title>Draft genome sequences for three mercury-methylating, sulfate-reducing bacteria.</title>
        <authorList>
            <person name="Brown S.D."/>
            <person name="Hurt R.A.Jr."/>
            <person name="Gilmour C.C."/>
            <person name="Elias D.A."/>
        </authorList>
    </citation>
    <scope>NUCLEOTIDE SEQUENCE [LARGE SCALE GENOMIC DNA]</scope>
    <source>
        <strain evidence="3 4">DSM 2059</strain>
    </source>
</reference>
<dbReference type="Gene3D" id="3.40.50.300">
    <property type="entry name" value="P-loop containing nucleotide triphosphate hydrolases"/>
    <property type="match status" value="2"/>
</dbReference>
<organism evidence="3 4">
    <name type="scientific">Desulfococcus multivorans DSM 2059</name>
    <dbReference type="NCBI Taxonomy" id="1121405"/>
    <lineage>
        <taxon>Bacteria</taxon>
        <taxon>Pseudomonadati</taxon>
        <taxon>Thermodesulfobacteriota</taxon>
        <taxon>Desulfobacteria</taxon>
        <taxon>Desulfobacterales</taxon>
        <taxon>Desulfococcaceae</taxon>
        <taxon>Desulfococcus</taxon>
    </lineage>
</organism>
<dbReference type="eggNOG" id="COG0419">
    <property type="taxonomic scope" value="Bacteria"/>
</dbReference>
<name>S7T818_DESML</name>
<keyword evidence="4" id="KW-1185">Reference proteome</keyword>
<dbReference type="RefSeq" id="WP_020878404.1">
    <property type="nucleotide sequence ID" value="NZ_ATHJ01000127.1"/>
</dbReference>
<gene>
    <name evidence="3" type="ORF">dsmv_0821</name>
</gene>
<proteinExistence type="predicted"/>
<dbReference type="PANTHER" id="PTHR32114">
    <property type="entry name" value="ABC TRANSPORTER ABCH.3"/>
    <property type="match status" value="1"/>
</dbReference>
<dbReference type="InterPro" id="IPR038729">
    <property type="entry name" value="Rad50/SbcC_AAA"/>
</dbReference>
<evidence type="ECO:0000259" key="2">
    <source>
        <dbReference type="Pfam" id="PF13476"/>
    </source>
</evidence>
<evidence type="ECO:0000313" key="4">
    <source>
        <dbReference type="Proteomes" id="UP000014977"/>
    </source>
</evidence>
<dbReference type="STRING" id="897.B2D07_12805"/>
<evidence type="ECO:0000256" key="1">
    <source>
        <dbReference type="SAM" id="Coils"/>
    </source>
</evidence>
<dbReference type="OrthoDB" id="9764467at2"/>
<sequence>MTPDRPDRIRLDEITLENIGCFVRKTIRFSELTVIFGENRTGKSTLVYAVYFALYGAHLNHRLKVADLCRKGEAAGTVTLRFEKGGIAYKLQRTTDALPKLYRRPAPEAAWETVPVHAPEVLDAVIGVRPETASVSSFFRESELIYFLQDMPKYNQTLLQSFIGMDDGLVLRTRFKKALGRAREVKKAIENAAPRKSVDPLHLELTRRQLAESEKALTELEQIRRTDRGAGVPDPAIYQLLVRRHQTESKTLETLKSLAEKLPSAKALATEKRDLESRLQEAETALADAEALQRRIGGLIQKTDNLKLRLKHLATLEARAACPICDQAVSPDQAASLVRKIECQLSRAEDEKSRIEARLKNMERLARDSTRHRERLLEIDGKIQKINDIQQRIDEVTEQVTALARDLDRLERPEDGIREAPAPYDPETAVDSRRLQLQEQIIRHRVTLTRYADDLKRADEHRVHIARADRQVLLCTVAARAVEEALQSLGSRLLEKIRKSVGDWSRHFSFLDRFDIEISDRELLPLIQARGYRYKLNQMSKSERIFLYLMLKLAIGDALGHLGFFMLDDPADGLDLKRKQTLAYLLTEAASRRQVLVTTNDADFGDFFAGGVRTEL</sequence>
<dbReference type="PANTHER" id="PTHR32114:SF2">
    <property type="entry name" value="ABC TRANSPORTER ABCH.3"/>
    <property type="match status" value="1"/>
</dbReference>
<dbReference type="Proteomes" id="UP000014977">
    <property type="component" value="Unassembled WGS sequence"/>
</dbReference>
<dbReference type="GO" id="GO:0006302">
    <property type="term" value="P:double-strand break repair"/>
    <property type="evidence" value="ECO:0007669"/>
    <property type="project" value="InterPro"/>
</dbReference>
<dbReference type="AlphaFoldDB" id="S7T818"/>
<comment type="caution">
    <text evidence="3">The sequence shown here is derived from an EMBL/GenBank/DDBJ whole genome shotgun (WGS) entry which is preliminary data.</text>
</comment>
<feature type="coiled-coil region" evidence="1">
    <location>
        <begin position="338"/>
        <end position="406"/>
    </location>
</feature>
<dbReference type="SUPFAM" id="SSF52540">
    <property type="entry name" value="P-loop containing nucleoside triphosphate hydrolases"/>
    <property type="match status" value="1"/>
</dbReference>
<feature type="domain" description="Rad50/SbcC-type AAA" evidence="2">
    <location>
        <begin position="13"/>
        <end position="222"/>
    </location>
</feature>
<feature type="coiled-coil region" evidence="1">
    <location>
        <begin position="265"/>
        <end position="295"/>
    </location>
</feature>